<dbReference type="GO" id="GO:0070897">
    <property type="term" value="P:transcription preinitiation complex assembly"/>
    <property type="evidence" value="ECO:0007669"/>
    <property type="project" value="InterPro"/>
</dbReference>
<dbReference type="GO" id="GO:0009706">
    <property type="term" value="C:chloroplast inner membrane"/>
    <property type="evidence" value="ECO:0007669"/>
    <property type="project" value="TreeGrafter"/>
</dbReference>
<dbReference type="GO" id="GO:0099402">
    <property type="term" value="P:plant organ development"/>
    <property type="evidence" value="ECO:0007669"/>
    <property type="project" value="TreeGrafter"/>
</dbReference>
<dbReference type="EMBL" id="JACGCM010002768">
    <property type="protein sequence ID" value="KAF6136007.1"/>
    <property type="molecule type" value="Genomic_DNA"/>
</dbReference>
<sequence>MGDAYCTECKRNTEVVFDHSAGDTVCYECGLVLESHSIDETFEWRTFGNEASDNDPNRVGGPSNPLLNYGSLTTVISKANGASGGDNFPRWQNRGSNPERTLVLPFKNIAVMCDRIVLTEASPDVDEKTISEDEIVYPKGREASNRQSVFAAEERRPQSPKISREYIEHPQLSPVREEDTCKIPEGISSQIFGGIIAFMEQESRLDLQNKLNECKVSHKIAISTLKEKEFIISNLLHSGAILEDISMFPDTSIVSTPASAASISCDGSDSSEMEKEVQVQLGELQKSPRKVYHGRVDWVLETGFVPGTDNVGGGSNGDGKFPSGGGGGRGEDDDDDDEENEFEPLLKFEEIVIDTCCATFAEVQKRGKKFWAEFELYVADMLVGVVVNVALVGLLAPYVRIGQPSLSKGLLGRMQHAYNALPSRLVLHLKDNFLIVLLTKV</sequence>
<comment type="caution">
    <text evidence="15">The sequence shown here is derived from an EMBL/GenBank/DDBJ whole genome shotgun (WGS) entry which is preliminary data.</text>
</comment>
<proteinExistence type="inferred from homology"/>
<evidence type="ECO:0000256" key="8">
    <source>
        <dbReference type="ARBA" id="ARBA00023015"/>
    </source>
</evidence>
<reference evidence="15 16" key="1">
    <citation type="journal article" date="2020" name="IScience">
        <title>Genome Sequencing of the Endangered Kingdonia uniflora (Circaeasteraceae, Ranunculales) Reveals Potential Mechanisms of Evolutionary Specialization.</title>
        <authorList>
            <person name="Sun Y."/>
            <person name="Deng T."/>
            <person name="Zhang A."/>
            <person name="Moore M.J."/>
            <person name="Landis J.B."/>
            <person name="Lin N."/>
            <person name="Zhang H."/>
            <person name="Zhang X."/>
            <person name="Huang J."/>
            <person name="Zhang X."/>
            <person name="Sun H."/>
            <person name="Wang H."/>
        </authorList>
    </citation>
    <scope>NUCLEOTIDE SEQUENCE [LARGE SCALE GENOMIC DNA]</scope>
    <source>
        <strain evidence="15">TB1705</strain>
        <tissue evidence="15">Leaf</tissue>
    </source>
</reference>
<organism evidence="15 16">
    <name type="scientific">Kingdonia uniflora</name>
    <dbReference type="NCBI Taxonomy" id="39325"/>
    <lineage>
        <taxon>Eukaryota</taxon>
        <taxon>Viridiplantae</taxon>
        <taxon>Streptophyta</taxon>
        <taxon>Embryophyta</taxon>
        <taxon>Tracheophyta</taxon>
        <taxon>Spermatophyta</taxon>
        <taxon>Magnoliopsida</taxon>
        <taxon>Ranunculales</taxon>
        <taxon>Circaeasteraceae</taxon>
        <taxon>Kingdonia</taxon>
    </lineage>
</organism>
<evidence type="ECO:0000256" key="13">
    <source>
        <dbReference type="SAM" id="Phobius"/>
    </source>
</evidence>
<evidence type="ECO:0000256" key="11">
    <source>
        <dbReference type="PROSITE-ProRule" id="PRU00469"/>
    </source>
</evidence>
<feature type="transmembrane region" description="Helical" evidence="13">
    <location>
        <begin position="376"/>
        <end position="399"/>
    </location>
</feature>
<keyword evidence="16" id="KW-1185">Reference proteome</keyword>
<evidence type="ECO:0000256" key="12">
    <source>
        <dbReference type="SAM" id="MobiDB-lite"/>
    </source>
</evidence>
<evidence type="ECO:0000256" key="4">
    <source>
        <dbReference type="ARBA" id="ARBA00022640"/>
    </source>
</evidence>
<dbReference type="PANTHER" id="PTHR31038:SF10">
    <property type="entry name" value="OS04G0524400 PROTEIN"/>
    <property type="match status" value="1"/>
</dbReference>
<keyword evidence="11" id="KW-0862">Zinc</keyword>
<keyword evidence="11" id="KW-0863">Zinc-finger</keyword>
<dbReference type="Proteomes" id="UP000541444">
    <property type="component" value="Unassembled WGS sequence"/>
</dbReference>
<comment type="similarity">
    <text evidence="2">Belongs to the RETICULATA family.</text>
</comment>
<keyword evidence="11" id="KW-0479">Metal-binding</keyword>
<comment type="subcellular location">
    <subcellularLocation>
        <location evidence="1">Plastid</location>
        <location evidence="1">Chloroplast membrane</location>
        <topology evidence="1">Multi-pass membrane protein</topology>
    </subcellularLocation>
</comment>
<dbReference type="Pfam" id="PF11891">
    <property type="entry name" value="RETICULATA-like"/>
    <property type="match status" value="1"/>
</dbReference>
<evidence type="ECO:0000259" key="14">
    <source>
        <dbReference type="PROSITE" id="PS51134"/>
    </source>
</evidence>
<feature type="domain" description="TFIIB-type" evidence="14">
    <location>
        <begin position="2"/>
        <end position="34"/>
    </location>
</feature>
<evidence type="ECO:0000256" key="5">
    <source>
        <dbReference type="ARBA" id="ARBA00022692"/>
    </source>
</evidence>
<evidence type="ECO:0000256" key="2">
    <source>
        <dbReference type="ARBA" id="ARBA00010793"/>
    </source>
</evidence>
<dbReference type="SUPFAM" id="SSF57783">
    <property type="entry name" value="Zinc beta-ribbon"/>
    <property type="match status" value="1"/>
</dbReference>
<dbReference type="InterPro" id="IPR013137">
    <property type="entry name" value="Znf_TFIIB"/>
</dbReference>
<keyword evidence="10" id="KW-0804">Transcription</keyword>
<dbReference type="InterPro" id="IPR000812">
    <property type="entry name" value="TFIIB"/>
</dbReference>
<keyword evidence="8" id="KW-0805">Transcription regulation</keyword>
<keyword evidence="4" id="KW-0934">Plastid</keyword>
<dbReference type="PANTHER" id="PTHR31038">
    <property type="entry name" value="EXPRESSED PROTEIN-RELATED"/>
    <property type="match status" value="1"/>
</dbReference>
<accession>A0A7J7L084</accession>
<feature type="compositionally biased region" description="Gly residues" evidence="12">
    <location>
        <begin position="310"/>
        <end position="328"/>
    </location>
</feature>
<dbReference type="PRINTS" id="PR00685">
    <property type="entry name" value="TIFACTORIIB"/>
</dbReference>
<evidence type="ECO:0000313" key="15">
    <source>
        <dbReference type="EMBL" id="KAF6136007.1"/>
    </source>
</evidence>
<dbReference type="AlphaFoldDB" id="A0A7J7L084"/>
<dbReference type="OrthoDB" id="25790at2759"/>
<keyword evidence="7 13" id="KW-1133">Transmembrane helix</keyword>
<evidence type="ECO:0000256" key="1">
    <source>
        <dbReference type="ARBA" id="ARBA00004508"/>
    </source>
</evidence>
<protein>
    <recommendedName>
        <fullName evidence="14">TFIIB-type domain-containing protein</fullName>
    </recommendedName>
</protein>
<feature type="compositionally biased region" description="Acidic residues" evidence="12">
    <location>
        <begin position="331"/>
        <end position="340"/>
    </location>
</feature>
<evidence type="ECO:0000256" key="10">
    <source>
        <dbReference type="ARBA" id="ARBA00023163"/>
    </source>
</evidence>
<evidence type="ECO:0000256" key="6">
    <source>
        <dbReference type="ARBA" id="ARBA00022946"/>
    </source>
</evidence>
<evidence type="ECO:0000256" key="9">
    <source>
        <dbReference type="ARBA" id="ARBA00023136"/>
    </source>
</evidence>
<dbReference type="Pfam" id="PF08271">
    <property type="entry name" value="Zn_Ribbon_TF"/>
    <property type="match status" value="1"/>
</dbReference>
<feature type="region of interest" description="Disordered" evidence="12">
    <location>
        <begin position="309"/>
        <end position="340"/>
    </location>
</feature>
<keyword evidence="5 13" id="KW-0812">Transmembrane</keyword>
<evidence type="ECO:0000313" key="16">
    <source>
        <dbReference type="Proteomes" id="UP000541444"/>
    </source>
</evidence>
<evidence type="ECO:0000256" key="3">
    <source>
        <dbReference type="ARBA" id="ARBA00022528"/>
    </source>
</evidence>
<gene>
    <name evidence="15" type="ORF">GIB67_006899</name>
</gene>
<dbReference type="GO" id="GO:0008270">
    <property type="term" value="F:zinc ion binding"/>
    <property type="evidence" value="ECO:0007669"/>
    <property type="project" value="UniProtKB-KW"/>
</dbReference>
<keyword evidence="3" id="KW-0150">Chloroplast</keyword>
<dbReference type="Gene3D" id="1.10.472.170">
    <property type="match status" value="1"/>
</dbReference>
<dbReference type="PROSITE" id="PS51134">
    <property type="entry name" value="ZF_TFIIB"/>
    <property type="match status" value="1"/>
</dbReference>
<keyword evidence="6" id="KW-0809">Transit peptide</keyword>
<name>A0A7J7L084_9MAGN</name>
<dbReference type="InterPro" id="IPR021825">
    <property type="entry name" value="RETICULATA-related"/>
</dbReference>
<keyword evidence="9 13" id="KW-0472">Membrane</keyword>
<evidence type="ECO:0000256" key="7">
    <source>
        <dbReference type="ARBA" id="ARBA00022989"/>
    </source>
</evidence>